<dbReference type="PANTHER" id="PTHR30055:SF151">
    <property type="entry name" value="TRANSCRIPTIONAL REGULATORY PROTEIN"/>
    <property type="match status" value="1"/>
</dbReference>
<dbReference type="PRINTS" id="PR00455">
    <property type="entry name" value="HTHTETR"/>
</dbReference>
<keyword evidence="9" id="KW-1185">Reference proteome</keyword>
<dbReference type="InterPro" id="IPR004111">
    <property type="entry name" value="Repressor_TetR_C"/>
</dbReference>
<feature type="region of interest" description="Disordered" evidence="6">
    <location>
        <begin position="244"/>
        <end position="270"/>
    </location>
</feature>
<feature type="DNA-binding region" description="H-T-H motif" evidence="5">
    <location>
        <begin position="51"/>
        <end position="70"/>
    </location>
</feature>
<evidence type="ECO:0000256" key="3">
    <source>
        <dbReference type="ARBA" id="ARBA00023125"/>
    </source>
</evidence>
<dbReference type="EMBL" id="BAAAPZ010000007">
    <property type="protein sequence ID" value="GAA2097741.1"/>
    <property type="molecule type" value="Genomic_DNA"/>
</dbReference>
<dbReference type="Proteomes" id="UP001500984">
    <property type="component" value="Unassembled WGS sequence"/>
</dbReference>
<reference evidence="9" key="1">
    <citation type="journal article" date="2019" name="Int. J. Syst. Evol. Microbiol.">
        <title>The Global Catalogue of Microorganisms (GCM) 10K type strain sequencing project: providing services to taxonomists for standard genome sequencing and annotation.</title>
        <authorList>
            <consortium name="The Broad Institute Genomics Platform"/>
            <consortium name="The Broad Institute Genome Sequencing Center for Infectious Disease"/>
            <person name="Wu L."/>
            <person name="Ma J."/>
        </authorList>
    </citation>
    <scope>NUCLEOTIDE SEQUENCE [LARGE SCALE GENOMIC DNA]</scope>
    <source>
        <strain evidence="9">JCM 15900</strain>
    </source>
</reference>
<protein>
    <submittedName>
        <fullName evidence="8">TetR/AcrR family transcriptional regulator</fullName>
    </submittedName>
</protein>
<dbReference type="InterPro" id="IPR050109">
    <property type="entry name" value="HTH-type_TetR-like_transc_reg"/>
</dbReference>
<evidence type="ECO:0000259" key="7">
    <source>
        <dbReference type="PROSITE" id="PS50977"/>
    </source>
</evidence>
<evidence type="ECO:0000256" key="5">
    <source>
        <dbReference type="PROSITE-ProRule" id="PRU00335"/>
    </source>
</evidence>
<evidence type="ECO:0000256" key="1">
    <source>
        <dbReference type="ARBA" id="ARBA00022491"/>
    </source>
</evidence>
<name>A0ABP5IBT3_9MICO</name>
<dbReference type="Gene3D" id="1.10.10.60">
    <property type="entry name" value="Homeodomain-like"/>
    <property type="match status" value="1"/>
</dbReference>
<evidence type="ECO:0000313" key="9">
    <source>
        <dbReference type="Proteomes" id="UP001500984"/>
    </source>
</evidence>
<evidence type="ECO:0000256" key="6">
    <source>
        <dbReference type="SAM" id="MobiDB-lite"/>
    </source>
</evidence>
<sequence length="270" mass="29621">MNEENPLAPSLRLLWHGLPAPEKGPRPRLSLPQIVDAAVALADEGGLDGLSMRTLARELGVGTMSLYRYVPSKTELLNLMLDSVSAPAAEDSEAVHRGWRSALEAAARSTRRMFLRHPWVLQASWTRPVMGPNSMAAMDLRLSGLHGLPLSDREKMGVLSAVDAYVMGLVRQEVLWQGAAEESGMTDEEFWQHQVPFFTAAMASGRFPALTQLADDTFDAGWEEDFAFGLTMFLDGVEQTIVRRRGGGDQEQRACMSGPDEPMGRPGRIG</sequence>
<evidence type="ECO:0000256" key="2">
    <source>
        <dbReference type="ARBA" id="ARBA00023015"/>
    </source>
</evidence>
<dbReference type="PRINTS" id="PR00400">
    <property type="entry name" value="TETREPRESSOR"/>
</dbReference>
<dbReference type="Pfam" id="PF00440">
    <property type="entry name" value="TetR_N"/>
    <property type="match status" value="1"/>
</dbReference>
<accession>A0ABP5IBT3</accession>
<keyword evidence="2" id="KW-0805">Transcription regulation</keyword>
<dbReference type="PANTHER" id="PTHR30055">
    <property type="entry name" value="HTH-TYPE TRANSCRIPTIONAL REGULATOR RUTR"/>
    <property type="match status" value="1"/>
</dbReference>
<dbReference type="Pfam" id="PF02909">
    <property type="entry name" value="TetR_C_1"/>
    <property type="match status" value="1"/>
</dbReference>
<dbReference type="InterPro" id="IPR001647">
    <property type="entry name" value="HTH_TetR"/>
</dbReference>
<evidence type="ECO:0000256" key="4">
    <source>
        <dbReference type="ARBA" id="ARBA00023163"/>
    </source>
</evidence>
<comment type="caution">
    <text evidence="8">The sequence shown here is derived from an EMBL/GenBank/DDBJ whole genome shotgun (WGS) entry which is preliminary data.</text>
</comment>
<dbReference type="Gene3D" id="1.10.357.10">
    <property type="entry name" value="Tetracycline Repressor, domain 2"/>
    <property type="match status" value="1"/>
</dbReference>
<gene>
    <name evidence="8" type="ORF">GCM10009823_18590</name>
</gene>
<dbReference type="InterPro" id="IPR003012">
    <property type="entry name" value="Tet_transcr_reg_TetR"/>
</dbReference>
<keyword evidence="1" id="KW-0678">Repressor</keyword>
<keyword evidence="4" id="KW-0804">Transcription</keyword>
<dbReference type="SUPFAM" id="SSF46689">
    <property type="entry name" value="Homeodomain-like"/>
    <property type="match status" value="1"/>
</dbReference>
<keyword evidence="3 5" id="KW-0238">DNA-binding</keyword>
<evidence type="ECO:0000313" key="8">
    <source>
        <dbReference type="EMBL" id="GAA2097741.1"/>
    </source>
</evidence>
<feature type="domain" description="HTH tetR-type" evidence="7">
    <location>
        <begin position="28"/>
        <end position="88"/>
    </location>
</feature>
<organism evidence="8 9">
    <name type="scientific">Brevibacterium salitolerans</name>
    <dbReference type="NCBI Taxonomy" id="1403566"/>
    <lineage>
        <taxon>Bacteria</taxon>
        <taxon>Bacillati</taxon>
        <taxon>Actinomycetota</taxon>
        <taxon>Actinomycetes</taxon>
        <taxon>Micrococcales</taxon>
        <taxon>Brevibacteriaceae</taxon>
        <taxon>Brevibacterium</taxon>
    </lineage>
</organism>
<dbReference type="InterPro" id="IPR036271">
    <property type="entry name" value="Tet_transcr_reg_TetR-rel_C_sf"/>
</dbReference>
<proteinExistence type="predicted"/>
<dbReference type="PROSITE" id="PS50977">
    <property type="entry name" value="HTH_TETR_2"/>
    <property type="match status" value="1"/>
</dbReference>
<dbReference type="SUPFAM" id="SSF48498">
    <property type="entry name" value="Tetracyclin repressor-like, C-terminal domain"/>
    <property type="match status" value="1"/>
</dbReference>
<dbReference type="RefSeq" id="WP_291795438.1">
    <property type="nucleotide sequence ID" value="NZ_BAAAPZ010000007.1"/>
</dbReference>
<dbReference type="InterPro" id="IPR009057">
    <property type="entry name" value="Homeodomain-like_sf"/>
</dbReference>